<protein>
    <submittedName>
        <fullName evidence="1">Uncharacterized protein</fullName>
    </submittedName>
</protein>
<reference evidence="1" key="1">
    <citation type="submission" date="2020-09" db="EMBL/GenBank/DDBJ databases">
        <title>Genome-Enabled Discovery of Anthraquinone Biosynthesis in Senna tora.</title>
        <authorList>
            <person name="Kang S.-H."/>
            <person name="Pandey R.P."/>
            <person name="Lee C.-M."/>
            <person name="Sim J.-S."/>
            <person name="Jeong J.-T."/>
            <person name="Choi B.-S."/>
            <person name="Jung M."/>
            <person name="Ginzburg D."/>
            <person name="Zhao K."/>
            <person name="Won S.Y."/>
            <person name="Oh T.-J."/>
            <person name="Yu Y."/>
            <person name="Kim N.-H."/>
            <person name="Lee O.R."/>
            <person name="Lee T.-H."/>
            <person name="Bashyal P."/>
            <person name="Kim T.-S."/>
            <person name="Lee W.-H."/>
            <person name="Kawkins C."/>
            <person name="Kim C.-K."/>
            <person name="Kim J.S."/>
            <person name="Ahn B.O."/>
            <person name="Rhee S.Y."/>
            <person name="Sohng J.K."/>
        </authorList>
    </citation>
    <scope>NUCLEOTIDE SEQUENCE</scope>
    <source>
        <tissue evidence="1">Leaf</tissue>
    </source>
</reference>
<evidence type="ECO:0000313" key="2">
    <source>
        <dbReference type="Proteomes" id="UP000634136"/>
    </source>
</evidence>
<dbReference type="EMBL" id="JAAIUW010000007">
    <property type="protein sequence ID" value="KAF7823031.1"/>
    <property type="molecule type" value="Genomic_DNA"/>
</dbReference>
<evidence type="ECO:0000313" key="1">
    <source>
        <dbReference type="EMBL" id="KAF7823031.1"/>
    </source>
</evidence>
<gene>
    <name evidence="1" type="ORF">G2W53_021175</name>
</gene>
<sequence>MKKQLRELKIHTIREAEEARCPNLGDT</sequence>
<dbReference type="Proteomes" id="UP000634136">
    <property type="component" value="Unassembled WGS sequence"/>
</dbReference>
<proteinExistence type="predicted"/>
<comment type="caution">
    <text evidence="1">The sequence shown here is derived from an EMBL/GenBank/DDBJ whole genome shotgun (WGS) entry which is preliminary data.</text>
</comment>
<organism evidence="1 2">
    <name type="scientific">Senna tora</name>
    <dbReference type="NCBI Taxonomy" id="362788"/>
    <lineage>
        <taxon>Eukaryota</taxon>
        <taxon>Viridiplantae</taxon>
        <taxon>Streptophyta</taxon>
        <taxon>Embryophyta</taxon>
        <taxon>Tracheophyta</taxon>
        <taxon>Spermatophyta</taxon>
        <taxon>Magnoliopsida</taxon>
        <taxon>eudicotyledons</taxon>
        <taxon>Gunneridae</taxon>
        <taxon>Pentapetalae</taxon>
        <taxon>rosids</taxon>
        <taxon>fabids</taxon>
        <taxon>Fabales</taxon>
        <taxon>Fabaceae</taxon>
        <taxon>Caesalpinioideae</taxon>
        <taxon>Cassia clade</taxon>
        <taxon>Senna</taxon>
    </lineage>
</organism>
<accession>A0A834TLG4</accession>
<name>A0A834TLG4_9FABA</name>
<dbReference type="AlphaFoldDB" id="A0A834TLG4"/>
<keyword evidence="2" id="KW-1185">Reference proteome</keyword>